<dbReference type="GO" id="GO:2000143">
    <property type="term" value="P:negative regulation of DNA-templated transcription initiation"/>
    <property type="evidence" value="ECO:0007669"/>
    <property type="project" value="TreeGrafter"/>
</dbReference>
<dbReference type="SUPFAM" id="SSF89447">
    <property type="entry name" value="AbrB/MazE/MraZ-like"/>
    <property type="match status" value="1"/>
</dbReference>
<dbReference type="Pfam" id="PF02381">
    <property type="entry name" value="MraZ"/>
    <property type="match status" value="2"/>
</dbReference>
<comment type="subcellular location">
    <subcellularLocation>
        <location evidence="7">Cytoplasm</location>
        <location evidence="7">Nucleoid</location>
    </subcellularLocation>
</comment>
<feature type="domain" description="SpoVT-AbrB" evidence="8">
    <location>
        <begin position="5"/>
        <end position="47"/>
    </location>
</feature>
<dbReference type="InterPro" id="IPR037914">
    <property type="entry name" value="SpoVT-AbrB_sf"/>
</dbReference>
<evidence type="ECO:0000313" key="9">
    <source>
        <dbReference type="EMBL" id="TDM03933.1"/>
    </source>
</evidence>
<dbReference type="EMBL" id="SCWD01000001">
    <property type="protein sequence ID" value="TDM03933.1"/>
    <property type="molecule type" value="Genomic_DNA"/>
</dbReference>
<name>A0A9Q8CJ67_9STAP</name>
<evidence type="ECO:0000256" key="1">
    <source>
        <dbReference type="ARBA" id="ARBA00013860"/>
    </source>
</evidence>
<evidence type="ECO:0000256" key="3">
    <source>
        <dbReference type="ARBA" id="ARBA00022737"/>
    </source>
</evidence>
<dbReference type="CDD" id="cd16320">
    <property type="entry name" value="MraZ_N"/>
    <property type="match status" value="1"/>
</dbReference>
<dbReference type="Gene3D" id="3.40.1550.20">
    <property type="entry name" value="Transcriptional regulator MraZ domain"/>
    <property type="match status" value="1"/>
</dbReference>
<dbReference type="GO" id="GO:0009295">
    <property type="term" value="C:nucleoid"/>
    <property type="evidence" value="ECO:0007669"/>
    <property type="project" value="UniProtKB-SubCell"/>
</dbReference>
<dbReference type="AlphaFoldDB" id="A0A9Q8CJ67"/>
<comment type="caution">
    <text evidence="9">The sequence shown here is derived from an EMBL/GenBank/DDBJ whole genome shotgun (WGS) entry which is preliminary data.</text>
</comment>
<sequence>MFMGEYQHQMDAKGRLIVPVKFRDELSEHFVITRGLDRCLFGYTLKEWQRIEEKLTALPITKKDARKFMRLFFSGAVEVEVDKQGRINIPANLREYAGLSKECVVVGVSSRIEIWDKAEWRTFYEETEPHYAEIAEELIEIDF</sequence>
<dbReference type="CDD" id="cd16321">
    <property type="entry name" value="MraZ_C"/>
    <property type="match status" value="1"/>
</dbReference>
<dbReference type="GO" id="GO:0003700">
    <property type="term" value="F:DNA-binding transcription factor activity"/>
    <property type="evidence" value="ECO:0007669"/>
    <property type="project" value="UniProtKB-UniRule"/>
</dbReference>
<dbReference type="PANTHER" id="PTHR34701">
    <property type="entry name" value="TRANSCRIPTIONAL REGULATOR MRAZ"/>
    <property type="match status" value="1"/>
</dbReference>
<dbReference type="InterPro" id="IPR020603">
    <property type="entry name" value="MraZ_dom"/>
</dbReference>
<keyword evidence="5 7" id="KW-0238">DNA-binding</keyword>
<proteinExistence type="inferred from homology"/>
<keyword evidence="4 7" id="KW-0805">Transcription regulation</keyword>
<dbReference type="GO" id="GO:0000976">
    <property type="term" value="F:transcription cis-regulatory region binding"/>
    <property type="evidence" value="ECO:0007669"/>
    <property type="project" value="TreeGrafter"/>
</dbReference>
<dbReference type="OrthoDB" id="9807753at2"/>
<dbReference type="InterPro" id="IPR035644">
    <property type="entry name" value="MraZ_C"/>
</dbReference>
<dbReference type="FunFam" id="3.40.1550.20:FF:000002">
    <property type="entry name" value="Transcriptional regulator MraZ"/>
    <property type="match status" value="1"/>
</dbReference>
<evidence type="ECO:0000256" key="5">
    <source>
        <dbReference type="ARBA" id="ARBA00023125"/>
    </source>
</evidence>
<evidence type="ECO:0000259" key="8">
    <source>
        <dbReference type="PROSITE" id="PS51740"/>
    </source>
</evidence>
<organism evidence="9 10">
    <name type="scientific">Macrococcus carouselicus</name>
    <dbReference type="NCBI Taxonomy" id="69969"/>
    <lineage>
        <taxon>Bacteria</taxon>
        <taxon>Bacillati</taxon>
        <taxon>Bacillota</taxon>
        <taxon>Bacilli</taxon>
        <taxon>Bacillales</taxon>
        <taxon>Staphylococcaceae</taxon>
        <taxon>Macrococcus</taxon>
    </lineage>
</organism>
<dbReference type="InterPro" id="IPR007159">
    <property type="entry name" value="SpoVT-AbrB_dom"/>
</dbReference>
<dbReference type="InterPro" id="IPR035642">
    <property type="entry name" value="MraZ_N"/>
</dbReference>
<keyword evidence="2 7" id="KW-0963">Cytoplasm</keyword>
<dbReference type="Proteomes" id="UP000295280">
    <property type="component" value="Unassembled WGS sequence"/>
</dbReference>
<reference evidence="9 10" key="1">
    <citation type="submission" date="2019-01" db="EMBL/GenBank/DDBJ databases">
        <title>Draft genome sequences of the type strains of six Macrococcus species.</title>
        <authorList>
            <person name="Mazhar S."/>
            <person name="Altermann E."/>
            <person name="Hill C."/>
            <person name="Mcauliffe O."/>
        </authorList>
    </citation>
    <scope>NUCLEOTIDE SEQUENCE [LARGE SCALE GENOMIC DNA]</scope>
    <source>
        <strain evidence="9 10">ATCC 51828</strain>
    </source>
</reference>
<dbReference type="InterPro" id="IPR038619">
    <property type="entry name" value="MraZ_sf"/>
</dbReference>
<dbReference type="PANTHER" id="PTHR34701:SF1">
    <property type="entry name" value="TRANSCRIPTIONAL REGULATOR MRAZ"/>
    <property type="match status" value="1"/>
</dbReference>
<protein>
    <recommendedName>
        <fullName evidence="1 7">Transcriptional regulator MraZ</fullName>
    </recommendedName>
</protein>
<gene>
    <name evidence="7 9" type="primary">mraZ</name>
    <name evidence="9" type="ORF">ERX40_01850</name>
</gene>
<evidence type="ECO:0000256" key="4">
    <source>
        <dbReference type="ARBA" id="ARBA00023015"/>
    </source>
</evidence>
<keyword evidence="10" id="KW-1185">Reference proteome</keyword>
<keyword evidence="3" id="KW-0677">Repeat</keyword>
<comment type="similarity">
    <text evidence="7">Belongs to the MraZ family.</text>
</comment>
<evidence type="ECO:0000256" key="7">
    <source>
        <dbReference type="HAMAP-Rule" id="MF_01008"/>
    </source>
</evidence>
<dbReference type="PROSITE" id="PS51740">
    <property type="entry name" value="SPOVT_ABRB"/>
    <property type="match status" value="2"/>
</dbReference>
<accession>A0A9Q8CJ67</accession>
<dbReference type="NCBIfam" id="TIGR00242">
    <property type="entry name" value="division/cell wall cluster transcriptional repressor MraZ"/>
    <property type="match status" value="1"/>
</dbReference>
<keyword evidence="6 7" id="KW-0804">Transcription</keyword>
<dbReference type="GO" id="GO:0005737">
    <property type="term" value="C:cytoplasm"/>
    <property type="evidence" value="ECO:0007669"/>
    <property type="project" value="UniProtKB-UniRule"/>
</dbReference>
<evidence type="ECO:0000256" key="6">
    <source>
        <dbReference type="ARBA" id="ARBA00023163"/>
    </source>
</evidence>
<dbReference type="HAMAP" id="MF_01008">
    <property type="entry name" value="MraZ"/>
    <property type="match status" value="1"/>
</dbReference>
<evidence type="ECO:0000256" key="2">
    <source>
        <dbReference type="ARBA" id="ARBA00022490"/>
    </source>
</evidence>
<evidence type="ECO:0000313" key="10">
    <source>
        <dbReference type="Proteomes" id="UP000295280"/>
    </source>
</evidence>
<dbReference type="InterPro" id="IPR003444">
    <property type="entry name" value="MraZ"/>
</dbReference>
<comment type="subunit">
    <text evidence="7">Forms oligomers.</text>
</comment>
<dbReference type="RefSeq" id="WP_133416795.1">
    <property type="nucleotide sequence ID" value="NZ_SCWD01000001.1"/>
</dbReference>
<feature type="domain" description="SpoVT-AbrB" evidence="8">
    <location>
        <begin position="76"/>
        <end position="119"/>
    </location>
</feature>